<keyword evidence="3" id="KW-1185">Reference proteome</keyword>
<dbReference type="Gene3D" id="3.10.450.40">
    <property type="match status" value="1"/>
</dbReference>
<dbReference type="InterPro" id="IPR007048">
    <property type="entry name" value="IraD/Gp25-like"/>
</dbReference>
<dbReference type="EMBL" id="BIXY01000051">
    <property type="protein sequence ID" value="GCF09775.1"/>
    <property type="molecule type" value="Genomic_DNA"/>
</dbReference>
<dbReference type="Pfam" id="PF04965">
    <property type="entry name" value="GPW_gp25"/>
    <property type="match status" value="1"/>
</dbReference>
<sequence>MNIPRYRTWKFIHPDMDEAEGPAGLALSPQGSIALVDELASVRQAILLLLTTMPGERVMRPNYGCQLHRLMFSPNDQTTAGLAIHYVRQALNLWEPRIEVLRLDAEYNADAPEQLVIGLEYRILATQQLDATTFSFNLSAGDL</sequence>
<dbReference type="Proteomes" id="UP000322530">
    <property type="component" value="Unassembled WGS sequence"/>
</dbReference>
<evidence type="ECO:0000259" key="1">
    <source>
        <dbReference type="Pfam" id="PF04965"/>
    </source>
</evidence>
<name>A0A5A5TEX1_9CHLR</name>
<gene>
    <name evidence="2" type="ORF">KDI_33390</name>
</gene>
<dbReference type="AlphaFoldDB" id="A0A5A5TEX1"/>
<protein>
    <recommendedName>
        <fullName evidence="1">IraD/Gp25-like domain-containing protein</fullName>
    </recommendedName>
</protein>
<comment type="caution">
    <text evidence="2">The sequence shown here is derived from an EMBL/GenBank/DDBJ whole genome shotgun (WGS) entry which is preliminary data.</text>
</comment>
<evidence type="ECO:0000313" key="2">
    <source>
        <dbReference type="EMBL" id="GCF09775.1"/>
    </source>
</evidence>
<dbReference type="SUPFAM" id="SSF160719">
    <property type="entry name" value="gpW/gp25-like"/>
    <property type="match status" value="1"/>
</dbReference>
<organism evidence="2 3">
    <name type="scientific">Dictyobacter arantiisoli</name>
    <dbReference type="NCBI Taxonomy" id="2014874"/>
    <lineage>
        <taxon>Bacteria</taxon>
        <taxon>Bacillati</taxon>
        <taxon>Chloroflexota</taxon>
        <taxon>Ktedonobacteria</taxon>
        <taxon>Ktedonobacterales</taxon>
        <taxon>Dictyobacteraceae</taxon>
        <taxon>Dictyobacter</taxon>
    </lineage>
</organism>
<proteinExistence type="predicted"/>
<evidence type="ECO:0000313" key="3">
    <source>
        <dbReference type="Proteomes" id="UP000322530"/>
    </source>
</evidence>
<accession>A0A5A5TEX1</accession>
<reference evidence="2 3" key="1">
    <citation type="submission" date="2019-01" db="EMBL/GenBank/DDBJ databases">
        <title>Draft genome sequence of Dictyobacter sp. Uno17.</title>
        <authorList>
            <person name="Wang C.M."/>
            <person name="Zheng Y."/>
            <person name="Sakai Y."/>
            <person name="Abe K."/>
            <person name="Yokota A."/>
            <person name="Yabe S."/>
        </authorList>
    </citation>
    <scope>NUCLEOTIDE SEQUENCE [LARGE SCALE GENOMIC DNA]</scope>
    <source>
        <strain evidence="2 3">Uno17</strain>
    </source>
</reference>
<feature type="domain" description="IraD/Gp25-like" evidence="1">
    <location>
        <begin position="39"/>
        <end position="127"/>
    </location>
</feature>
<dbReference type="OrthoDB" id="9802846at2"/>
<dbReference type="RefSeq" id="WP_149402696.1">
    <property type="nucleotide sequence ID" value="NZ_BIXY01000051.1"/>
</dbReference>